<feature type="compositionally biased region" description="Low complexity" evidence="1">
    <location>
        <begin position="290"/>
        <end position="307"/>
    </location>
</feature>
<keyword evidence="3" id="KW-1185">Reference proteome</keyword>
<comment type="caution">
    <text evidence="2">The sequence shown here is derived from an EMBL/GenBank/DDBJ whole genome shotgun (WGS) entry which is preliminary data.</text>
</comment>
<dbReference type="EMBL" id="LSSK01000096">
    <property type="protein sequence ID" value="OMH85281.1"/>
    <property type="molecule type" value="Genomic_DNA"/>
</dbReference>
<dbReference type="Proteomes" id="UP000188320">
    <property type="component" value="Unassembled WGS sequence"/>
</dbReference>
<gene>
    <name evidence="2" type="ORF">AX774_g1159</name>
</gene>
<feature type="compositionally biased region" description="Basic and acidic residues" evidence="1">
    <location>
        <begin position="273"/>
        <end position="282"/>
    </location>
</feature>
<dbReference type="AlphaFoldDB" id="A0A1R1PWF2"/>
<feature type="region of interest" description="Disordered" evidence="1">
    <location>
        <begin position="250"/>
        <end position="323"/>
    </location>
</feature>
<evidence type="ECO:0000256" key="1">
    <source>
        <dbReference type="SAM" id="MobiDB-lite"/>
    </source>
</evidence>
<reference evidence="3" key="1">
    <citation type="submission" date="2017-01" db="EMBL/GenBank/DDBJ databases">
        <authorList>
            <person name="Wang Y."/>
            <person name="White M."/>
            <person name="Kvist S."/>
            <person name="Moncalvo J.-M."/>
        </authorList>
    </citation>
    <scope>NUCLEOTIDE SEQUENCE [LARGE SCALE GENOMIC DNA]</scope>
    <source>
        <strain evidence="3">COL-18-3</strain>
    </source>
</reference>
<feature type="compositionally biased region" description="Low complexity" evidence="1">
    <location>
        <begin position="314"/>
        <end position="323"/>
    </location>
</feature>
<organism evidence="2 3">
    <name type="scientific">Zancudomyces culisetae</name>
    <name type="common">Gut fungus</name>
    <name type="synonym">Smittium culisetae</name>
    <dbReference type="NCBI Taxonomy" id="1213189"/>
    <lineage>
        <taxon>Eukaryota</taxon>
        <taxon>Fungi</taxon>
        <taxon>Fungi incertae sedis</taxon>
        <taxon>Zoopagomycota</taxon>
        <taxon>Kickxellomycotina</taxon>
        <taxon>Harpellomycetes</taxon>
        <taxon>Harpellales</taxon>
        <taxon>Legeriomycetaceae</taxon>
        <taxon>Zancudomyces</taxon>
    </lineage>
</organism>
<protein>
    <submittedName>
        <fullName evidence="2">Uncharacterized protein</fullName>
    </submittedName>
</protein>
<proteinExistence type="predicted"/>
<dbReference type="OrthoDB" id="441329at2759"/>
<evidence type="ECO:0000313" key="2">
    <source>
        <dbReference type="EMBL" id="OMH85281.1"/>
    </source>
</evidence>
<feature type="compositionally biased region" description="Basic and acidic residues" evidence="1">
    <location>
        <begin position="38"/>
        <end position="64"/>
    </location>
</feature>
<accession>A0A1R1PWF2</accession>
<sequence length="323" mass="36502">MAEEGAGLDGGGSKKQRFSLSDYKNKRGTSAGTGASSEAKRDEKFETKAELDDIHQILRGKGMENEEEEEIEREGRMRERPQTPNSNSIEGDWGQGTEMMDVEERGGEEMDELNEERDDNYMAEGSGGWGEDEKREEWVLDTSGDPEQERYDNVSRADTIRAKSRSRYINVYHKFFHDSRERVVEIIGTPASLRKAVLQICRRIEGFLTQDQRDTPLYSPKRNGLREFLLNQGASERSINLVYTNKQTPMAADSHSSASYHNSSSNQNQTSYSERRSSDRHTSAALPSTSSARNSSYQNQNRSSPTHYSPPPHNSSSSWSNAH</sequence>
<feature type="compositionally biased region" description="Low complexity" evidence="1">
    <location>
        <begin position="254"/>
        <end position="272"/>
    </location>
</feature>
<name>A0A1R1PWF2_ZANCU</name>
<feature type="region of interest" description="Disordered" evidence="1">
    <location>
        <begin position="1"/>
        <end position="95"/>
    </location>
</feature>
<evidence type="ECO:0000313" key="3">
    <source>
        <dbReference type="Proteomes" id="UP000188320"/>
    </source>
</evidence>